<keyword evidence="1" id="KW-0472">Membrane</keyword>
<feature type="transmembrane region" description="Helical" evidence="1">
    <location>
        <begin position="57"/>
        <end position="78"/>
    </location>
</feature>
<reference evidence="2 3" key="1">
    <citation type="submission" date="2023-03" db="EMBL/GenBank/DDBJ databases">
        <title>Bacillus Genome Sequencing.</title>
        <authorList>
            <person name="Dunlap C."/>
        </authorList>
    </citation>
    <scope>NUCLEOTIDE SEQUENCE [LARGE SCALE GENOMIC DNA]</scope>
    <source>
        <strain evidence="2 3">BD-525</strain>
    </source>
</reference>
<dbReference type="EMBL" id="JARLKZ010000036">
    <property type="protein sequence ID" value="MEC0244187.1"/>
    <property type="molecule type" value="Genomic_DNA"/>
</dbReference>
<feature type="transmembrane region" description="Helical" evidence="1">
    <location>
        <begin position="84"/>
        <end position="102"/>
    </location>
</feature>
<sequence length="111" mass="12227">MDIGNLILGVLIGVIYFVLGVAMRIKPSHEGKGWYGNRSSQSMKNERFWNQGNSYSANLMMLMGIILILISVISSLWIQGVAGFFVIVAAVVLLAALMIVLVEGRLKKNQE</sequence>
<accession>A0ABU6GWU4</accession>
<gene>
    <name evidence="2" type="ORF">P4H66_30710</name>
</gene>
<evidence type="ECO:0000313" key="3">
    <source>
        <dbReference type="Proteomes" id="UP001344632"/>
    </source>
</evidence>
<comment type="caution">
    <text evidence="2">The sequence shown here is derived from an EMBL/GenBank/DDBJ whole genome shotgun (WGS) entry which is preliminary data.</text>
</comment>
<evidence type="ECO:0000313" key="2">
    <source>
        <dbReference type="EMBL" id="MEC0244187.1"/>
    </source>
</evidence>
<evidence type="ECO:0000256" key="1">
    <source>
        <dbReference type="SAM" id="Phobius"/>
    </source>
</evidence>
<keyword evidence="1" id="KW-1133">Transmembrane helix</keyword>
<dbReference type="RefSeq" id="WP_326091826.1">
    <property type="nucleotide sequence ID" value="NZ_JARLKZ010000036.1"/>
</dbReference>
<dbReference type="Pfam" id="PF13630">
    <property type="entry name" value="SdpI"/>
    <property type="match status" value="1"/>
</dbReference>
<protein>
    <submittedName>
        <fullName evidence="2">SdpI family protein</fullName>
    </submittedName>
</protein>
<name>A0ABU6GWU4_9BACL</name>
<proteinExistence type="predicted"/>
<organism evidence="2 3">
    <name type="scientific">Paenibacillus dokdonensis</name>
    <dbReference type="NCBI Taxonomy" id="2567944"/>
    <lineage>
        <taxon>Bacteria</taxon>
        <taxon>Bacillati</taxon>
        <taxon>Bacillota</taxon>
        <taxon>Bacilli</taxon>
        <taxon>Bacillales</taxon>
        <taxon>Paenibacillaceae</taxon>
        <taxon>Paenibacillus</taxon>
    </lineage>
</organism>
<feature type="transmembrane region" description="Helical" evidence="1">
    <location>
        <begin position="6"/>
        <end position="25"/>
    </location>
</feature>
<keyword evidence="3" id="KW-1185">Reference proteome</keyword>
<dbReference type="InterPro" id="IPR025962">
    <property type="entry name" value="SdpI/YhfL"/>
</dbReference>
<dbReference type="Proteomes" id="UP001344632">
    <property type="component" value="Unassembled WGS sequence"/>
</dbReference>
<keyword evidence="1" id="KW-0812">Transmembrane</keyword>